<dbReference type="PROSITE" id="PS50082">
    <property type="entry name" value="WD_REPEATS_2"/>
    <property type="match status" value="5"/>
</dbReference>
<reference evidence="11" key="1">
    <citation type="submission" date="2016-07" db="EMBL/GenBank/DDBJ databases">
        <title>Sequence Frankia sp. strain CcI1.17.</title>
        <authorList>
            <person name="Ghodhbane-Gtari F."/>
            <person name="Swanson E."/>
            <person name="Gueddou A."/>
            <person name="Morris K."/>
            <person name="Hezbri K."/>
            <person name="Ktari A."/>
            <person name="Nouioui I."/>
            <person name="Abebe-Akele F."/>
            <person name="Simpson S."/>
            <person name="Thomas K."/>
            <person name="Gtari M."/>
            <person name="Tisa L.S."/>
            <person name="Hurst S."/>
        </authorList>
    </citation>
    <scope>NUCLEOTIDE SEQUENCE [LARGE SCALE GENOMIC DNA]</scope>
    <source>
        <strain evidence="11">Cc1.17</strain>
    </source>
</reference>
<evidence type="ECO:0000256" key="1">
    <source>
        <dbReference type="ARBA" id="ARBA00022574"/>
    </source>
</evidence>
<evidence type="ECO:0000313" key="11">
    <source>
        <dbReference type="Proteomes" id="UP000179627"/>
    </source>
</evidence>
<dbReference type="Pfam" id="PF00069">
    <property type="entry name" value="Pkinase"/>
    <property type="match status" value="1"/>
</dbReference>
<dbReference type="PANTHER" id="PTHR19848:SF8">
    <property type="entry name" value="F-BOX AND WD REPEAT DOMAIN CONTAINING 7"/>
    <property type="match status" value="1"/>
</dbReference>
<feature type="repeat" description="WD" evidence="5">
    <location>
        <begin position="422"/>
        <end position="458"/>
    </location>
</feature>
<sequence>MFIDPERVAAALPAYDLGPEVGSGAFGFVLEGRHRGLDRVVAIKVMPTRRRHHTLDSSVEARILARFDHPHIIRVHDYVQTDDLHLIVMEMMAGGTLDDRKGVLTQLDACAVGLAVADALTCAHSKGILHRDIKPENMLFDTTGLVKVADFGIAKLMSGAAGPTSTLVGTRHFMPPEQLHGGPLSAATDVYALSVVLHLLLTGEVPPGPIPPRPLLASDGREHPVPPALRAVPGPVRAVIQAALAEDPADRPQTARGFALALAGAAAAAYGPGWLARADVPVHLHEDVRAATTATTTPATTASLAGGQPPVVDGTVLPFPASGEAPAHGRTPGPATSAASASASAASAGKPGTVPRKPGSSDGLGQRRHARPRSHRTAPPRRLLAASLALLFITVVAGGTVLAVALSHDRPRSLAAPLGEPLTEHTDWVVSLAFSPSPSKRILASGSKDGTARLWDVSDPAAPYPIGPPLPGTSPGVTSVAFSPDGRTLASGNWDGTVRLWDVTDPKAPFSLGAPLSVDVGGPRYPETLVSVVFLADGSALASAGPTQTTLWNVTDRQRPTPLGPPIPGHTRLARLVGADVGGAVLGRVGEGSTVRLWRVADPARPEALSVLSSGHVGDVNALALSPDQRTMVTGGADTDLRVWDVTDLRHPRLLGKPLSRHQSTLWTALFLAGGRTVVTASYDGTVGVWDVRDREHARYVGPIRTRHTDWLLSMALSPDGRILATGGKDGTIQLWNAAGLTDATPPENS</sequence>
<evidence type="ECO:0000256" key="6">
    <source>
        <dbReference type="PROSITE-ProRule" id="PRU10141"/>
    </source>
</evidence>
<feature type="compositionally biased region" description="Low complexity" evidence="7">
    <location>
        <begin position="337"/>
        <end position="348"/>
    </location>
</feature>
<evidence type="ECO:0000256" key="8">
    <source>
        <dbReference type="SAM" id="Phobius"/>
    </source>
</evidence>
<dbReference type="PROSITE" id="PS00107">
    <property type="entry name" value="PROTEIN_KINASE_ATP"/>
    <property type="match status" value="1"/>
</dbReference>
<dbReference type="PRINTS" id="PR00320">
    <property type="entry name" value="GPROTEINBRPT"/>
</dbReference>
<evidence type="ECO:0000313" key="10">
    <source>
        <dbReference type="EMBL" id="OHV29435.1"/>
    </source>
</evidence>
<dbReference type="InterPro" id="IPR036322">
    <property type="entry name" value="WD40_repeat_dom_sf"/>
</dbReference>
<dbReference type="Gene3D" id="2.130.10.10">
    <property type="entry name" value="YVTN repeat-like/Quinoprotein amine dehydrogenase"/>
    <property type="match status" value="2"/>
</dbReference>
<dbReference type="Proteomes" id="UP000179627">
    <property type="component" value="Unassembled WGS sequence"/>
</dbReference>
<name>A0A1S1Q8B0_9ACTN</name>
<feature type="repeat" description="WD" evidence="5">
    <location>
        <begin position="705"/>
        <end position="737"/>
    </location>
</feature>
<dbReference type="InterPro" id="IPR008271">
    <property type="entry name" value="Ser/Thr_kinase_AS"/>
</dbReference>
<dbReference type="SUPFAM" id="SSF50978">
    <property type="entry name" value="WD40 repeat-like"/>
    <property type="match status" value="1"/>
</dbReference>
<dbReference type="PROSITE" id="PS50011">
    <property type="entry name" value="PROTEIN_KINASE_DOM"/>
    <property type="match status" value="1"/>
</dbReference>
<proteinExistence type="predicted"/>
<dbReference type="InterPro" id="IPR000719">
    <property type="entry name" value="Prot_kinase_dom"/>
</dbReference>
<dbReference type="PROSITE" id="PS50294">
    <property type="entry name" value="WD_REPEATS_REGION"/>
    <property type="match status" value="5"/>
</dbReference>
<keyword evidence="11" id="KW-1185">Reference proteome</keyword>
<keyword evidence="2" id="KW-0677">Repeat</keyword>
<keyword evidence="8" id="KW-1133">Transmembrane helix</keyword>
<dbReference type="GO" id="GO:0005524">
    <property type="term" value="F:ATP binding"/>
    <property type="evidence" value="ECO:0007669"/>
    <property type="project" value="UniProtKB-UniRule"/>
</dbReference>
<keyword evidence="1 5" id="KW-0853">WD repeat</keyword>
<dbReference type="RefSeq" id="WP_071091243.1">
    <property type="nucleotide sequence ID" value="NZ_MBLM01000163.1"/>
</dbReference>
<dbReference type="SMART" id="SM00220">
    <property type="entry name" value="S_TKc"/>
    <property type="match status" value="1"/>
</dbReference>
<dbReference type="SUPFAM" id="SSF56112">
    <property type="entry name" value="Protein kinase-like (PK-like)"/>
    <property type="match status" value="1"/>
</dbReference>
<evidence type="ECO:0000256" key="3">
    <source>
        <dbReference type="ARBA" id="ARBA00022741"/>
    </source>
</evidence>
<feature type="repeat" description="WD" evidence="5">
    <location>
        <begin position="659"/>
        <end position="700"/>
    </location>
</feature>
<feature type="domain" description="Protein kinase" evidence="9">
    <location>
        <begin position="15"/>
        <end position="263"/>
    </location>
</feature>
<feature type="compositionally biased region" description="Basic residues" evidence="7">
    <location>
        <begin position="366"/>
        <end position="379"/>
    </location>
</feature>
<dbReference type="GO" id="GO:0004672">
    <property type="term" value="F:protein kinase activity"/>
    <property type="evidence" value="ECO:0007669"/>
    <property type="project" value="InterPro"/>
</dbReference>
<keyword evidence="3 6" id="KW-0547">Nucleotide-binding</keyword>
<dbReference type="PROSITE" id="PS00108">
    <property type="entry name" value="PROTEIN_KINASE_ST"/>
    <property type="match status" value="1"/>
</dbReference>
<evidence type="ECO:0000256" key="5">
    <source>
        <dbReference type="PROSITE-ProRule" id="PRU00221"/>
    </source>
</evidence>
<dbReference type="PROSITE" id="PS00678">
    <property type="entry name" value="WD_REPEATS_1"/>
    <property type="match status" value="4"/>
</dbReference>
<keyword evidence="8" id="KW-0812">Transmembrane</keyword>
<dbReference type="Pfam" id="PF00400">
    <property type="entry name" value="WD40"/>
    <property type="match status" value="5"/>
</dbReference>
<evidence type="ECO:0000256" key="7">
    <source>
        <dbReference type="SAM" id="MobiDB-lite"/>
    </source>
</evidence>
<feature type="region of interest" description="Disordered" evidence="7">
    <location>
        <begin position="294"/>
        <end position="380"/>
    </location>
</feature>
<comment type="caution">
    <text evidence="10">The sequence shown here is derived from an EMBL/GenBank/DDBJ whole genome shotgun (WGS) entry which is preliminary data.</text>
</comment>
<evidence type="ECO:0000256" key="2">
    <source>
        <dbReference type="ARBA" id="ARBA00022737"/>
    </source>
</evidence>
<dbReference type="EMBL" id="MBLM01000163">
    <property type="protein sequence ID" value="OHV29435.1"/>
    <property type="molecule type" value="Genomic_DNA"/>
</dbReference>
<dbReference type="CDD" id="cd00200">
    <property type="entry name" value="WD40"/>
    <property type="match status" value="1"/>
</dbReference>
<protein>
    <recommendedName>
        <fullName evidence="9">Protein kinase domain-containing protein</fullName>
    </recommendedName>
</protein>
<gene>
    <name evidence="10" type="ORF">CC117_08495</name>
</gene>
<keyword evidence="8" id="KW-0472">Membrane</keyword>
<organism evidence="10 11">
    <name type="scientific">Parafrankia colletiae</name>
    <dbReference type="NCBI Taxonomy" id="573497"/>
    <lineage>
        <taxon>Bacteria</taxon>
        <taxon>Bacillati</taxon>
        <taxon>Actinomycetota</taxon>
        <taxon>Actinomycetes</taxon>
        <taxon>Frankiales</taxon>
        <taxon>Frankiaceae</taxon>
        <taxon>Parafrankia</taxon>
    </lineage>
</organism>
<dbReference type="CDD" id="cd14014">
    <property type="entry name" value="STKc_PknB_like"/>
    <property type="match status" value="1"/>
</dbReference>
<feature type="transmembrane region" description="Helical" evidence="8">
    <location>
        <begin position="383"/>
        <end position="406"/>
    </location>
</feature>
<dbReference type="InterPro" id="IPR011009">
    <property type="entry name" value="Kinase-like_dom_sf"/>
</dbReference>
<feature type="repeat" description="WD" evidence="5">
    <location>
        <begin position="470"/>
        <end position="511"/>
    </location>
</feature>
<dbReference type="AlphaFoldDB" id="A0A1S1Q8B0"/>
<dbReference type="InterPro" id="IPR015943">
    <property type="entry name" value="WD40/YVTN_repeat-like_dom_sf"/>
</dbReference>
<evidence type="ECO:0000259" key="9">
    <source>
        <dbReference type="PROSITE" id="PS50011"/>
    </source>
</evidence>
<dbReference type="InterPro" id="IPR017441">
    <property type="entry name" value="Protein_kinase_ATP_BS"/>
</dbReference>
<dbReference type="InterPro" id="IPR020472">
    <property type="entry name" value="WD40_PAC1"/>
</dbReference>
<feature type="binding site" evidence="6">
    <location>
        <position position="44"/>
    </location>
    <ligand>
        <name>ATP</name>
        <dbReference type="ChEBI" id="CHEBI:30616"/>
    </ligand>
</feature>
<keyword evidence="4 6" id="KW-0067">ATP-binding</keyword>
<dbReference type="InterPro" id="IPR001680">
    <property type="entry name" value="WD40_rpt"/>
</dbReference>
<feature type="repeat" description="WD" evidence="5">
    <location>
        <begin position="613"/>
        <end position="646"/>
    </location>
</feature>
<dbReference type="InterPro" id="IPR019775">
    <property type="entry name" value="WD40_repeat_CS"/>
</dbReference>
<accession>A0A1S1Q8B0</accession>
<dbReference type="Gene3D" id="1.10.510.10">
    <property type="entry name" value="Transferase(Phosphotransferase) domain 1"/>
    <property type="match status" value="1"/>
</dbReference>
<evidence type="ECO:0000256" key="4">
    <source>
        <dbReference type="ARBA" id="ARBA00022840"/>
    </source>
</evidence>
<dbReference type="PANTHER" id="PTHR19848">
    <property type="entry name" value="WD40 REPEAT PROTEIN"/>
    <property type="match status" value="1"/>
</dbReference>
<dbReference type="SMART" id="SM00320">
    <property type="entry name" value="WD40"/>
    <property type="match status" value="5"/>
</dbReference>